<protein>
    <submittedName>
        <fullName evidence="2">Uncharacterized protein</fullName>
    </submittedName>
</protein>
<proteinExistence type="predicted"/>
<evidence type="ECO:0000313" key="2">
    <source>
        <dbReference type="EMBL" id="KUG20749.1"/>
    </source>
</evidence>
<evidence type="ECO:0000256" key="1">
    <source>
        <dbReference type="SAM" id="MobiDB-lite"/>
    </source>
</evidence>
<comment type="caution">
    <text evidence="2">The sequence shown here is derived from an EMBL/GenBank/DDBJ whole genome shotgun (WGS) entry which is preliminary data.</text>
</comment>
<sequence>MAKGILARDADICILVCFTGIVAGKDAKNISVPVLRRSPGSRDTASITPPRPCRYDPEDDIGLDQSPRDLLFSCAPAPSTVFPSI</sequence>
<organism evidence="2">
    <name type="scientific">hydrocarbon metagenome</name>
    <dbReference type="NCBI Taxonomy" id="938273"/>
    <lineage>
        <taxon>unclassified sequences</taxon>
        <taxon>metagenomes</taxon>
        <taxon>ecological metagenomes</taxon>
    </lineage>
</organism>
<feature type="region of interest" description="Disordered" evidence="1">
    <location>
        <begin position="35"/>
        <end position="59"/>
    </location>
</feature>
<accession>A0A0W8FIL9</accession>
<gene>
    <name evidence="2" type="ORF">ASZ90_009518</name>
</gene>
<dbReference type="AlphaFoldDB" id="A0A0W8FIL9"/>
<dbReference type="EMBL" id="LNQE01001147">
    <property type="protein sequence ID" value="KUG20749.1"/>
    <property type="molecule type" value="Genomic_DNA"/>
</dbReference>
<name>A0A0W8FIL9_9ZZZZ</name>
<reference evidence="2" key="1">
    <citation type="journal article" date="2015" name="Proc. Natl. Acad. Sci. U.S.A.">
        <title>Networks of energetic and metabolic interactions define dynamics in microbial communities.</title>
        <authorList>
            <person name="Embree M."/>
            <person name="Liu J.K."/>
            <person name="Al-Bassam M.M."/>
            <person name="Zengler K."/>
        </authorList>
    </citation>
    <scope>NUCLEOTIDE SEQUENCE</scope>
</reference>